<keyword evidence="3" id="KW-1185">Reference proteome</keyword>
<accession>A0A5B0DUL9</accession>
<evidence type="ECO:0000313" key="3">
    <source>
        <dbReference type="Proteomes" id="UP000324738"/>
    </source>
</evidence>
<protein>
    <submittedName>
        <fullName evidence="2">Phasin family protein</fullName>
    </submittedName>
</protein>
<dbReference type="RefSeq" id="WP_149299543.1">
    <property type="nucleotide sequence ID" value="NZ_VTWH01000002.1"/>
</dbReference>
<dbReference type="InterPro" id="IPR018968">
    <property type="entry name" value="Phasin"/>
</dbReference>
<comment type="caution">
    <text evidence="2">The sequence shown here is derived from an EMBL/GenBank/DDBJ whole genome shotgun (WGS) entry which is preliminary data.</text>
</comment>
<organism evidence="2 3">
    <name type="scientific">Aureimonas fodinaquatilis</name>
    <dbReference type="NCBI Taxonomy" id="2565783"/>
    <lineage>
        <taxon>Bacteria</taxon>
        <taxon>Pseudomonadati</taxon>
        <taxon>Pseudomonadota</taxon>
        <taxon>Alphaproteobacteria</taxon>
        <taxon>Hyphomicrobiales</taxon>
        <taxon>Aurantimonadaceae</taxon>
        <taxon>Aureimonas</taxon>
    </lineage>
</organism>
<reference evidence="2 3" key="1">
    <citation type="submission" date="2019-08" db="EMBL/GenBank/DDBJ databases">
        <title>Aureimonas fodiniaquatilis sp. nov., isolated from a coal mine wastewater.</title>
        <authorList>
            <person name="Kim W."/>
        </authorList>
    </citation>
    <scope>NUCLEOTIDE SEQUENCE [LARGE SCALE GENOMIC DNA]</scope>
    <source>
        <strain evidence="2 3">CAU 1482</strain>
    </source>
</reference>
<sequence>MTIIDETGRVGKEAVDGTLKSVSAVTKGFQQLAAETTDFTKRSYEQSAQHFEKLSQTRTLDKVIELQSDFAKSAYENWVSQATKVGEIYSEIAKESVRPFEGLFAGFKNVDPFKAS</sequence>
<gene>
    <name evidence="2" type="ORF">FPY71_08335</name>
</gene>
<evidence type="ECO:0000313" key="2">
    <source>
        <dbReference type="EMBL" id="KAA0970507.1"/>
    </source>
</evidence>
<dbReference type="Proteomes" id="UP000324738">
    <property type="component" value="Unassembled WGS sequence"/>
</dbReference>
<proteinExistence type="predicted"/>
<feature type="domain" description="Phasin" evidence="1">
    <location>
        <begin position="10"/>
        <end position="101"/>
    </location>
</feature>
<dbReference type="Pfam" id="PF09361">
    <property type="entry name" value="Phasin_2"/>
    <property type="match status" value="1"/>
</dbReference>
<dbReference type="NCBIfam" id="TIGR01841">
    <property type="entry name" value="phasin"/>
    <property type="match status" value="1"/>
</dbReference>
<dbReference type="InterPro" id="IPR010127">
    <property type="entry name" value="Phasin_subfam-1"/>
</dbReference>
<name>A0A5B0DUL9_9HYPH</name>
<dbReference type="AlphaFoldDB" id="A0A5B0DUL9"/>
<dbReference type="OrthoDB" id="7678100at2"/>
<dbReference type="EMBL" id="VTWH01000002">
    <property type="protein sequence ID" value="KAA0970507.1"/>
    <property type="molecule type" value="Genomic_DNA"/>
</dbReference>
<evidence type="ECO:0000259" key="1">
    <source>
        <dbReference type="Pfam" id="PF09361"/>
    </source>
</evidence>